<accession>A0A2V0NR28</accession>
<dbReference type="InterPro" id="IPR036291">
    <property type="entry name" value="NAD(P)-bd_dom_sf"/>
</dbReference>
<feature type="compositionally biased region" description="Low complexity" evidence="9">
    <location>
        <begin position="245"/>
        <end position="255"/>
    </location>
</feature>
<dbReference type="FunFam" id="1.10.1040.10:FF:000001">
    <property type="entry name" value="Glycerol-3-phosphate dehydrogenase [NAD(P)+]"/>
    <property type="match status" value="1"/>
</dbReference>
<dbReference type="FunFam" id="3.40.50.720:FF:000019">
    <property type="entry name" value="Glycerol-3-phosphate dehydrogenase [NAD(P)+]"/>
    <property type="match status" value="1"/>
</dbReference>
<organism evidence="12 13">
    <name type="scientific">Raphidocelis subcapitata</name>
    <dbReference type="NCBI Taxonomy" id="307507"/>
    <lineage>
        <taxon>Eukaryota</taxon>
        <taxon>Viridiplantae</taxon>
        <taxon>Chlorophyta</taxon>
        <taxon>core chlorophytes</taxon>
        <taxon>Chlorophyceae</taxon>
        <taxon>CS clade</taxon>
        <taxon>Sphaeropleales</taxon>
        <taxon>Selenastraceae</taxon>
        <taxon>Raphidocelis</taxon>
    </lineage>
</organism>
<reference evidence="12 13" key="1">
    <citation type="journal article" date="2018" name="Sci. Rep.">
        <title>Raphidocelis subcapitata (=Pseudokirchneriella subcapitata) provides an insight into genome evolution and environmental adaptations in the Sphaeropleales.</title>
        <authorList>
            <person name="Suzuki S."/>
            <person name="Yamaguchi H."/>
            <person name="Nakajima N."/>
            <person name="Kawachi M."/>
        </authorList>
    </citation>
    <scope>NUCLEOTIDE SEQUENCE [LARGE SCALE GENOMIC DNA]</scope>
    <source>
        <strain evidence="12 13">NIES-35</strain>
    </source>
</reference>
<dbReference type="STRING" id="307507.A0A2V0NR28"/>
<dbReference type="EC" id="1.1.1.8" evidence="8"/>
<dbReference type="GO" id="GO:0141152">
    <property type="term" value="F:glycerol-3-phosphate dehydrogenase (NAD+) activity"/>
    <property type="evidence" value="ECO:0007669"/>
    <property type="project" value="UniProtKB-UniRule"/>
</dbReference>
<sequence length="636" mass="64700">MAAALQGARARPAAGPCSGRRPAVASAIRPQRILRTQRTTVFAQPPILEGAMLRRDAEQLALDGLALQPSGPAVLPHVDPVEQPPGNGFEAASAAADGAAAHHSGACGSAVGSAICAPQADASTSSSSGSGGVDGCSGSLDGNGSGPAGWQRREGAHAAAATAAAAAVADGHTPGPSSSGADHSVAAIGSTSVCIAGVESGLGSDLASSSGAAMAAAVATPSSSDGSSDSSSPGVSARHRRRASRQAASASASSHEGATDGVVNGALYPPSERSQIQDSWDALMRWSKFFRRLQEDAEESPADAARKVVVFGGGSFGTAMGTSLARKRPDIDVVLLLRDGKLAADINERHCNTKYLPDFALPPNMRATTDIHEAADASYAVHAVPVQHSRAFLEGIRDVLPPTVPIVCVSKGLEVGSGCMMSEVIPSALGRRQPATFISGPSFAREVMEGRPTGVVAASRDAKLARQVQSLFASPAMRVNTSTDVTGVEICGALKNVLAIAAGIVEGLDLGHNALAALVAQGCAEIRWLAEKLGAKPQTMSGLSGLGDIMLTCYGDLSRNRSVGMRLGRGERLEDILASSSQVAEGVATAGVVVSLARRYRVSLPVLTAVAQVLDNNLTPAQAVAAIMRLPQVEEH</sequence>
<keyword evidence="3 7" id="KW-0520">NAD</keyword>
<dbReference type="GO" id="GO:0005975">
    <property type="term" value="P:carbohydrate metabolic process"/>
    <property type="evidence" value="ECO:0007669"/>
    <property type="project" value="InterPro"/>
</dbReference>
<dbReference type="HAMAP" id="MF_00394">
    <property type="entry name" value="NAD_Glyc3P_dehydrog"/>
    <property type="match status" value="1"/>
</dbReference>
<dbReference type="Gene3D" id="1.10.1040.10">
    <property type="entry name" value="N-(1-d-carboxylethyl)-l-norvaline Dehydrogenase, domain 2"/>
    <property type="match status" value="1"/>
</dbReference>
<dbReference type="PROSITE" id="PS00957">
    <property type="entry name" value="NAD_G3PDH"/>
    <property type="match status" value="1"/>
</dbReference>
<feature type="region of interest" description="Disordered" evidence="9">
    <location>
        <begin position="1"/>
        <end position="22"/>
    </location>
</feature>
<dbReference type="EMBL" id="BDRX01000014">
    <property type="protein sequence ID" value="GBF90106.1"/>
    <property type="molecule type" value="Genomic_DNA"/>
</dbReference>
<dbReference type="NCBIfam" id="NF000940">
    <property type="entry name" value="PRK00094.1-2"/>
    <property type="match status" value="1"/>
</dbReference>
<dbReference type="OrthoDB" id="10263760at2759"/>
<feature type="compositionally biased region" description="Low complexity" evidence="9">
    <location>
        <begin position="219"/>
        <end position="236"/>
    </location>
</feature>
<dbReference type="Gene3D" id="3.40.50.720">
    <property type="entry name" value="NAD(P)-binding Rossmann-like Domain"/>
    <property type="match status" value="1"/>
</dbReference>
<dbReference type="Pfam" id="PF01210">
    <property type="entry name" value="NAD_Gly3P_dh_N"/>
    <property type="match status" value="1"/>
</dbReference>
<feature type="region of interest" description="Disordered" evidence="9">
    <location>
        <begin position="219"/>
        <end position="272"/>
    </location>
</feature>
<comment type="similarity">
    <text evidence="1 7">Belongs to the NAD-dependent glycerol-3-phosphate dehydrogenase family.</text>
</comment>
<comment type="caution">
    <text evidence="12">The sequence shown here is derived from an EMBL/GenBank/DDBJ whole genome shotgun (WGS) entry which is preliminary data.</text>
</comment>
<feature type="domain" description="Glycerol-3-phosphate dehydrogenase NAD-dependent C-terminal" evidence="11">
    <location>
        <begin position="484"/>
        <end position="624"/>
    </location>
</feature>
<feature type="compositionally biased region" description="Gly residues" evidence="9">
    <location>
        <begin position="129"/>
        <end position="147"/>
    </location>
</feature>
<dbReference type="GO" id="GO:0005829">
    <property type="term" value="C:cytosol"/>
    <property type="evidence" value="ECO:0007669"/>
    <property type="project" value="TreeGrafter"/>
</dbReference>
<dbReference type="PANTHER" id="PTHR11728">
    <property type="entry name" value="GLYCEROL-3-PHOSPHATE DEHYDROGENASE"/>
    <property type="match status" value="1"/>
</dbReference>
<dbReference type="InterPro" id="IPR006168">
    <property type="entry name" value="G3P_DH_NAD-dep"/>
</dbReference>
<dbReference type="AlphaFoldDB" id="A0A2V0NR28"/>
<dbReference type="InterPro" id="IPR013328">
    <property type="entry name" value="6PGD_dom2"/>
</dbReference>
<dbReference type="Proteomes" id="UP000247498">
    <property type="component" value="Unassembled WGS sequence"/>
</dbReference>
<name>A0A2V0NR28_9CHLO</name>
<evidence type="ECO:0000259" key="10">
    <source>
        <dbReference type="Pfam" id="PF01210"/>
    </source>
</evidence>
<evidence type="ECO:0000256" key="3">
    <source>
        <dbReference type="ARBA" id="ARBA00023027"/>
    </source>
</evidence>
<dbReference type="GO" id="GO:0046168">
    <property type="term" value="P:glycerol-3-phosphate catabolic process"/>
    <property type="evidence" value="ECO:0007669"/>
    <property type="project" value="UniProtKB-UniRule"/>
</dbReference>
<evidence type="ECO:0000256" key="6">
    <source>
        <dbReference type="ARBA" id="ARBA00084116"/>
    </source>
</evidence>
<evidence type="ECO:0000256" key="9">
    <source>
        <dbReference type="SAM" id="MobiDB-lite"/>
    </source>
</evidence>
<dbReference type="InterPro" id="IPR006109">
    <property type="entry name" value="G3P_DH_NAD-dep_C"/>
</dbReference>
<evidence type="ECO:0000313" key="12">
    <source>
        <dbReference type="EMBL" id="GBF90106.1"/>
    </source>
</evidence>
<dbReference type="SUPFAM" id="SSF51735">
    <property type="entry name" value="NAD(P)-binding Rossmann-fold domains"/>
    <property type="match status" value="1"/>
</dbReference>
<dbReference type="InterPro" id="IPR011128">
    <property type="entry name" value="G3P_DH_NAD-dep_N"/>
</dbReference>
<evidence type="ECO:0000256" key="5">
    <source>
        <dbReference type="ARBA" id="ARBA00060503"/>
    </source>
</evidence>
<keyword evidence="6" id="KW-0327">Glycosome</keyword>
<dbReference type="SUPFAM" id="SSF48179">
    <property type="entry name" value="6-phosphogluconate dehydrogenase C-terminal domain-like"/>
    <property type="match status" value="1"/>
</dbReference>
<evidence type="ECO:0000259" key="11">
    <source>
        <dbReference type="Pfam" id="PF07479"/>
    </source>
</evidence>
<evidence type="ECO:0000256" key="4">
    <source>
        <dbReference type="ARBA" id="ARBA00048683"/>
    </source>
</evidence>
<feature type="domain" description="Glycerol-3-phosphate dehydrogenase NAD-dependent N-terminal" evidence="10">
    <location>
        <begin position="307"/>
        <end position="464"/>
    </location>
</feature>
<feature type="region of interest" description="Disordered" evidence="9">
    <location>
        <begin position="120"/>
        <end position="157"/>
    </location>
</feature>
<keyword evidence="2 7" id="KW-0560">Oxidoreductase</keyword>
<evidence type="ECO:0000313" key="13">
    <source>
        <dbReference type="Proteomes" id="UP000247498"/>
    </source>
</evidence>
<dbReference type="NCBIfam" id="NF000942">
    <property type="entry name" value="PRK00094.1-4"/>
    <property type="match status" value="1"/>
</dbReference>
<gene>
    <name evidence="12" type="ORF">Rsub_02814</name>
</gene>
<dbReference type="FunCoup" id="A0A2V0NR28">
    <property type="interactions" value="238"/>
</dbReference>
<evidence type="ECO:0000256" key="2">
    <source>
        <dbReference type="ARBA" id="ARBA00023002"/>
    </source>
</evidence>
<dbReference type="InParanoid" id="A0A2V0NR28"/>
<comment type="subcellular location">
    <subcellularLocation>
        <location evidence="5">Glycosome</location>
    </subcellularLocation>
</comment>
<dbReference type="GO" id="GO:0051287">
    <property type="term" value="F:NAD binding"/>
    <property type="evidence" value="ECO:0007669"/>
    <property type="project" value="UniProtKB-UniRule"/>
</dbReference>
<proteinExistence type="inferred from homology"/>
<protein>
    <recommendedName>
        <fullName evidence="8">Glycerol-3-phosphate dehydrogenase [NAD(+)]</fullName>
        <ecNumber evidence="8">1.1.1.8</ecNumber>
    </recommendedName>
</protein>
<dbReference type="Pfam" id="PF07479">
    <property type="entry name" value="NAD_Gly3P_dh_C"/>
    <property type="match status" value="1"/>
</dbReference>
<dbReference type="GO" id="GO:0020015">
    <property type="term" value="C:glycosome"/>
    <property type="evidence" value="ECO:0007669"/>
    <property type="project" value="UniProtKB-SubCell"/>
</dbReference>
<evidence type="ECO:0000256" key="1">
    <source>
        <dbReference type="ARBA" id="ARBA00011009"/>
    </source>
</evidence>
<dbReference type="PANTHER" id="PTHR11728:SF1">
    <property type="entry name" value="GLYCEROL-3-PHOSPHATE DEHYDROGENASE [NAD(+)] 2, CHLOROPLASTIC"/>
    <property type="match status" value="1"/>
</dbReference>
<dbReference type="InterPro" id="IPR008927">
    <property type="entry name" value="6-PGluconate_DH-like_C_sf"/>
</dbReference>
<evidence type="ECO:0000256" key="7">
    <source>
        <dbReference type="RuleBase" id="RU000437"/>
    </source>
</evidence>
<evidence type="ECO:0000256" key="8">
    <source>
        <dbReference type="RuleBase" id="RU361243"/>
    </source>
</evidence>
<dbReference type="PRINTS" id="PR00077">
    <property type="entry name" value="GPDHDRGNASE"/>
</dbReference>
<keyword evidence="13" id="KW-1185">Reference proteome</keyword>
<comment type="catalytic activity">
    <reaction evidence="4 8">
        <text>sn-glycerol 3-phosphate + NAD(+) = dihydroxyacetone phosphate + NADH + H(+)</text>
        <dbReference type="Rhea" id="RHEA:11092"/>
        <dbReference type="ChEBI" id="CHEBI:15378"/>
        <dbReference type="ChEBI" id="CHEBI:57540"/>
        <dbReference type="ChEBI" id="CHEBI:57597"/>
        <dbReference type="ChEBI" id="CHEBI:57642"/>
        <dbReference type="ChEBI" id="CHEBI:57945"/>
        <dbReference type="EC" id="1.1.1.8"/>
    </reaction>
</comment>